<dbReference type="OrthoDB" id="5061070at2759"/>
<keyword evidence="3" id="KW-1185">Reference proteome</keyword>
<protein>
    <submittedName>
        <fullName evidence="2">Uncharacterized protein</fullName>
    </submittedName>
</protein>
<dbReference type="SMR" id="A0A8T3ACF3"/>
<name>A0A8T3ACF3_DENNO</name>
<reference evidence="2" key="1">
    <citation type="journal article" date="2022" name="Front. Genet.">
        <title>Chromosome-Scale Assembly of the Dendrobium nobile Genome Provides Insights Into the Molecular Mechanism of the Biosynthesis of the Medicinal Active Ingredient of Dendrobium.</title>
        <authorList>
            <person name="Xu Q."/>
            <person name="Niu S.-C."/>
            <person name="Li K.-L."/>
            <person name="Zheng P.-J."/>
            <person name="Zhang X.-J."/>
            <person name="Jia Y."/>
            <person name="Liu Y."/>
            <person name="Niu Y.-X."/>
            <person name="Yu L.-H."/>
            <person name="Chen D.-F."/>
            <person name="Zhang G.-Q."/>
        </authorList>
    </citation>
    <scope>NUCLEOTIDE SEQUENCE</scope>
    <source>
        <tissue evidence="2">Leaf</tissue>
    </source>
</reference>
<dbReference type="EMBL" id="JAGYWB010000017">
    <property type="protein sequence ID" value="KAI0493744.1"/>
    <property type="molecule type" value="Genomic_DNA"/>
</dbReference>
<gene>
    <name evidence="2" type="ORF">KFK09_023869</name>
</gene>
<dbReference type="Proteomes" id="UP000829196">
    <property type="component" value="Unassembled WGS sequence"/>
</dbReference>
<feature type="transmembrane region" description="Helical" evidence="1">
    <location>
        <begin position="82"/>
        <end position="100"/>
    </location>
</feature>
<evidence type="ECO:0000256" key="1">
    <source>
        <dbReference type="SAM" id="Phobius"/>
    </source>
</evidence>
<organism evidence="2 3">
    <name type="scientific">Dendrobium nobile</name>
    <name type="common">Orchid</name>
    <dbReference type="NCBI Taxonomy" id="94219"/>
    <lineage>
        <taxon>Eukaryota</taxon>
        <taxon>Viridiplantae</taxon>
        <taxon>Streptophyta</taxon>
        <taxon>Embryophyta</taxon>
        <taxon>Tracheophyta</taxon>
        <taxon>Spermatophyta</taxon>
        <taxon>Magnoliopsida</taxon>
        <taxon>Liliopsida</taxon>
        <taxon>Asparagales</taxon>
        <taxon>Orchidaceae</taxon>
        <taxon>Epidendroideae</taxon>
        <taxon>Malaxideae</taxon>
        <taxon>Dendrobiinae</taxon>
        <taxon>Dendrobium</taxon>
    </lineage>
</organism>
<dbReference type="AlphaFoldDB" id="A0A8T3ACF3"/>
<accession>A0A8T3ACF3</accession>
<sequence length="101" mass="11566">MAPISPKESSKQMMNALTSSYNDQIRPLLDAVDRLRHLKVMQEGIGLPTILLFFNLANYYISHLNFKLPHKFHQLNNVVHTLLVYFLSLFTPLLVAAMVVL</sequence>
<proteinExistence type="predicted"/>
<keyword evidence="1" id="KW-0812">Transmembrane</keyword>
<evidence type="ECO:0000313" key="3">
    <source>
        <dbReference type="Proteomes" id="UP000829196"/>
    </source>
</evidence>
<keyword evidence="1" id="KW-0472">Membrane</keyword>
<keyword evidence="1" id="KW-1133">Transmembrane helix</keyword>
<comment type="caution">
    <text evidence="2">The sequence shown here is derived from an EMBL/GenBank/DDBJ whole genome shotgun (WGS) entry which is preliminary data.</text>
</comment>
<feature type="transmembrane region" description="Helical" evidence="1">
    <location>
        <begin position="44"/>
        <end position="62"/>
    </location>
</feature>
<evidence type="ECO:0000313" key="2">
    <source>
        <dbReference type="EMBL" id="KAI0493744.1"/>
    </source>
</evidence>